<accession>A0ABU6J1X4</accession>
<gene>
    <name evidence="2" type="ORF">RY831_00415</name>
</gene>
<proteinExistence type="predicted"/>
<evidence type="ECO:0000313" key="3">
    <source>
        <dbReference type="Proteomes" id="UP001352263"/>
    </source>
</evidence>
<dbReference type="RefSeq" id="WP_326504360.1">
    <property type="nucleotide sequence ID" value="NZ_JAWIIV010000001.1"/>
</dbReference>
<evidence type="ECO:0000256" key="1">
    <source>
        <dbReference type="SAM" id="MobiDB-lite"/>
    </source>
</evidence>
<dbReference type="EMBL" id="JAWIIV010000001">
    <property type="protein sequence ID" value="MEC4717604.1"/>
    <property type="molecule type" value="Genomic_DNA"/>
</dbReference>
<dbReference type="Proteomes" id="UP001352263">
    <property type="component" value="Unassembled WGS sequence"/>
</dbReference>
<name>A0ABU6J1X4_9BURK</name>
<sequence>MNMDAPLPQIPDTSDPSLAFDPSPGSIESSPLQAPEAAPPATPELLSPPDFNPTPLAGADGDPAEMPSPMPATNNAAADEAHPPPGTVMEEEPVAFDPAVIAALANDPVKRRELEHAHSLAKDMFYTTVDKVYSMLSAATVPRSAASAPHERTGPTHIRMLMVAQRQGEMLSKERRMVAEGIVVGSLMNIDNPQWNPSMPETGKTTSPSAMATLLRMEL</sequence>
<protein>
    <submittedName>
        <fullName evidence="2">Uncharacterized protein</fullName>
    </submittedName>
</protein>
<comment type="caution">
    <text evidence="2">The sequence shown here is derived from an EMBL/GenBank/DDBJ whole genome shotgun (WGS) entry which is preliminary data.</text>
</comment>
<reference evidence="2 3" key="1">
    <citation type="submission" date="2023-10" db="EMBL/GenBank/DDBJ databases">
        <title>Noviherbaspirillum sp. CPCC 100848 genome assembly.</title>
        <authorList>
            <person name="Li X.Y."/>
            <person name="Fang X.M."/>
        </authorList>
    </citation>
    <scope>NUCLEOTIDE SEQUENCE [LARGE SCALE GENOMIC DNA]</scope>
    <source>
        <strain evidence="2 3">CPCC 100848</strain>
    </source>
</reference>
<keyword evidence="3" id="KW-1185">Reference proteome</keyword>
<evidence type="ECO:0000313" key="2">
    <source>
        <dbReference type="EMBL" id="MEC4717604.1"/>
    </source>
</evidence>
<feature type="region of interest" description="Disordered" evidence="1">
    <location>
        <begin position="1"/>
        <end position="90"/>
    </location>
</feature>
<organism evidence="2 3">
    <name type="scientific">Noviherbaspirillum album</name>
    <dbReference type="NCBI Taxonomy" id="3080276"/>
    <lineage>
        <taxon>Bacteria</taxon>
        <taxon>Pseudomonadati</taxon>
        <taxon>Pseudomonadota</taxon>
        <taxon>Betaproteobacteria</taxon>
        <taxon>Burkholderiales</taxon>
        <taxon>Oxalobacteraceae</taxon>
        <taxon>Noviherbaspirillum</taxon>
    </lineage>
</organism>